<keyword evidence="2" id="KW-1185">Reference proteome</keyword>
<evidence type="ECO:0000313" key="1">
    <source>
        <dbReference type="EMBL" id="GAO97628.1"/>
    </source>
</evidence>
<name>A0A0K8MBP6_9PROT</name>
<dbReference type="EMBL" id="BBVC01000012">
    <property type="protein sequence ID" value="GAO97628.1"/>
    <property type="molecule type" value="Genomic_DNA"/>
</dbReference>
<dbReference type="STRING" id="1629334.Cva_00264"/>
<organism evidence="1 2">
    <name type="scientific">Caedimonas varicaedens</name>
    <dbReference type="NCBI Taxonomy" id="1629334"/>
    <lineage>
        <taxon>Bacteria</taxon>
        <taxon>Pseudomonadati</taxon>
        <taxon>Pseudomonadota</taxon>
        <taxon>Alphaproteobacteria</taxon>
        <taxon>Holosporales</taxon>
        <taxon>Caedimonadaceae</taxon>
        <taxon>Caedimonas</taxon>
    </lineage>
</organism>
<reference evidence="1 2" key="1">
    <citation type="submission" date="2015-03" db="EMBL/GenBank/DDBJ databases">
        <title>Caedibacter varicaedens, whole genome shotgun sequence.</title>
        <authorList>
            <person name="Suzuki H."/>
            <person name="Dapper A.L."/>
            <person name="Gibson A.K."/>
            <person name="Jackson C."/>
            <person name="Lee H."/>
            <person name="Pejaver V.R."/>
            <person name="Doak T."/>
            <person name="Lynch M."/>
        </authorList>
    </citation>
    <scope>NUCLEOTIDE SEQUENCE [LARGE SCALE GENOMIC DNA]</scope>
</reference>
<accession>A0A0K8MBP6</accession>
<comment type="caution">
    <text evidence="1">The sequence shown here is derived from an EMBL/GenBank/DDBJ whole genome shotgun (WGS) entry which is preliminary data.</text>
</comment>
<gene>
    <name evidence="1" type="ORF">Cva_00264</name>
</gene>
<proteinExistence type="predicted"/>
<dbReference type="AlphaFoldDB" id="A0A0K8MBP6"/>
<sequence length="64" mass="7418">MGLKSKLSYQQNLEILFRLKLEALQNIINDSHFHKEITDIKTLVSDLLEIAVNYESKTLREIAS</sequence>
<protein>
    <submittedName>
        <fullName evidence="1">Uncharacterized protein</fullName>
    </submittedName>
</protein>
<dbReference type="Proteomes" id="UP000036771">
    <property type="component" value="Unassembled WGS sequence"/>
</dbReference>
<evidence type="ECO:0000313" key="2">
    <source>
        <dbReference type="Proteomes" id="UP000036771"/>
    </source>
</evidence>